<name>A0A8H4KM36_9HYPO</name>
<feature type="chain" id="PRO_5034150412" evidence="1">
    <location>
        <begin position="17"/>
        <end position="275"/>
    </location>
</feature>
<gene>
    <name evidence="2" type="ORF">F53441_4922</name>
</gene>
<dbReference type="EMBL" id="JAADJG010000195">
    <property type="protein sequence ID" value="KAF4452183.1"/>
    <property type="molecule type" value="Genomic_DNA"/>
</dbReference>
<dbReference type="OrthoDB" id="5099897at2759"/>
<accession>A0A8H4KM36</accession>
<sequence>MQSVFTIALLLGSTLAVPLNAGQDYAIPNDLGHYAQKRQAVPQGLPVDPVAELINSLIAEALTAEYTATETTALPDATSTTALVIPTEDPSVPFGSGNEKRQSGSDPVAGLLGGVLGGLKERQLDGVKTLVSTLNAVQVNKRQLESVTGLLAGLKPEELSKRQADAVTGLLGGVLGGVKERDLEALKPEHLSKRQLGTVTGLIGLKPEQMSKRQVEAVTGLLGPILGGLPGLGAPPVVPTDLPAATGTTTAEPTTTTYAIPTATNLESMPTFGPE</sequence>
<dbReference type="AlphaFoldDB" id="A0A8H4KM36"/>
<dbReference type="Proteomes" id="UP000605986">
    <property type="component" value="Unassembled WGS sequence"/>
</dbReference>
<reference evidence="2" key="1">
    <citation type="submission" date="2020-01" db="EMBL/GenBank/DDBJ databases">
        <title>Identification and distribution of gene clusters putatively required for synthesis of sphingolipid metabolism inhibitors in phylogenetically diverse species of the filamentous fungus Fusarium.</title>
        <authorList>
            <person name="Kim H.-S."/>
            <person name="Busman M."/>
            <person name="Brown D.W."/>
            <person name="Divon H."/>
            <person name="Uhlig S."/>
            <person name="Proctor R.H."/>
        </authorList>
    </citation>
    <scope>NUCLEOTIDE SEQUENCE</scope>
    <source>
        <strain evidence="2">NRRL 53441</strain>
    </source>
</reference>
<evidence type="ECO:0000313" key="2">
    <source>
        <dbReference type="EMBL" id="KAF4452183.1"/>
    </source>
</evidence>
<comment type="caution">
    <text evidence="2">The sequence shown here is derived from an EMBL/GenBank/DDBJ whole genome shotgun (WGS) entry which is preliminary data.</text>
</comment>
<evidence type="ECO:0000256" key="1">
    <source>
        <dbReference type="SAM" id="SignalP"/>
    </source>
</evidence>
<feature type="signal peptide" evidence="1">
    <location>
        <begin position="1"/>
        <end position="16"/>
    </location>
</feature>
<evidence type="ECO:0000313" key="3">
    <source>
        <dbReference type="Proteomes" id="UP000605986"/>
    </source>
</evidence>
<organism evidence="2 3">
    <name type="scientific">Fusarium austroafricanum</name>
    <dbReference type="NCBI Taxonomy" id="2364996"/>
    <lineage>
        <taxon>Eukaryota</taxon>
        <taxon>Fungi</taxon>
        <taxon>Dikarya</taxon>
        <taxon>Ascomycota</taxon>
        <taxon>Pezizomycotina</taxon>
        <taxon>Sordariomycetes</taxon>
        <taxon>Hypocreomycetidae</taxon>
        <taxon>Hypocreales</taxon>
        <taxon>Nectriaceae</taxon>
        <taxon>Fusarium</taxon>
        <taxon>Fusarium concolor species complex</taxon>
    </lineage>
</organism>
<keyword evidence="1" id="KW-0732">Signal</keyword>
<protein>
    <submittedName>
        <fullName evidence="2">Uncharacterized protein</fullName>
    </submittedName>
</protein>
<keyword evidence="3" id="KW-1185">Reference proteome</keyword>
<proteinExistence type="predicted"/>